<dbReference type="AlphaFoldDB" id="A0AAN7Z5Z4"/>
<evidence type="ECO:0000313" key="2">
    <source>
        <dbReference type="Proteomes" id="UP001305414"/>
    </source>
</evidence>
<accession>A0AAN7Z5Z4</accession>
<keyword evidence="2" id="KW-1185">Reference proteome</keyword>
<gene>
    <name evidence="1" type="ORF">RRF57_001132</name>
</gene>
<dbReference type="Proteomes" id="UP001305414">
    <property type="component" value="Unassembled WGS sequence"/>
</dbReference>
<protein>
    <submittedName>
        <fullName evidence="1">Uncharacterized protein</fullName>
    </submittedName>
</protein>
<name>A0AAN7Z5Z4_9PEZI</name>
<proteinExistence type="predicted"/>
<reference evidence="1 2" key="1">
    <citation type="submission" date="2023-10" db="EMBL/GenBank/DDBJ databases">
        <title>Draft genome sequence of Xylaria bambusicola isolate GMP-LS, the root and basal stem rot pathogen of sugarcane in Indonesia.</title>
        <authorList>
            <person name="Selvaraj P."/>
            <person name="Muralishankar V."/>
            <person name="Muruganantham S."/>
            <person name="Sp S."/>
            <person name="Haryani S."/>
            <person name="Lau K.J.X."/>
            <person name="Naqvi N.I."/>
        </authorList>
    </citation>
    <scope>NUCLEOTIDE SEQUENCE [LARGE SCALE GENOMIC DNA]</scope>
    <source>
        <strain evidence="1">GMP-LS</strain>
    </source>
</reference>
<evidence type="ECO:0000313" key="1">
    <source>
        <dbReference type="EMBL" id="KAK5625416.1"/>
    </source>
</evidence>
<sequence>MELPLREHESSLKVLGELPFDTVKSIMKHQWRKDVTKIIYTHAQYYHDESLVNLSLCQKLQLEYLEEDLKSHRTKYILHYLHAVVEAYRDKGIGATQVTMKDEILVRSKLSYINGFSREKEALTYDIPEDLDIVFRQAKPFEWKGTMTWDQCKKNSMCMAEQVYGKDCVRDVVDRQLITVISIILRLDDKTFTFVPKTPDPMWCWNQPMEQIEGFQHMTKLDLF</sequence>
<dbReference type="EMBL" id="JAWHQM010000002">
    <property type="protein sequence ID" value="KAK5625416.1"/>
    <property type="molecule type" value="Genomic_DNA"/>
</dbReference>
<comment type="caution">
    <text evidence="1">The sequence shown here is derived from an EMBL/GenBank/DDBJ whole genome shotgun (WGS) entry which is preliminary data.</text>
</comment>
<organism evidence="1 2">
    <name type="scientific">Xylaria bambusicola</name>
    <dbReference type="NCBI Taxonomy" id="326684"/>
    <lineage>
        <taxon>Eukaryota</taxon>
        <taxon>Fungi</taxon>
        <taxon>Dikarya</taxon>
        <taxon>Ascomycota</taxon>
        <taxon>Pezizomycotina</taxon>
        <taxon>Sordariomycetes</taxon>
        <taxon>Xylariomycetidae</taxon>
        <taxon>Xylariales</taxon>
        <taxon>Xylariaceae</taxon>
        <taxon>Xylaria</taxon>
    </lineage>
</organism>